<name>I3D011_9ARCH</name>
<keyword evidence="2" id="KW-1185">Reference proteome</keyword>
<dbReference type="EMBL" id="AEXL02000156">
    <property type="protein sequence ID" value="EIJ65054.1"/>
    <property type="molecule type" value="Genomic_DNA"/>
</dbReference>
<sequence>GSVPGTYRRLIKLRTQIRNTPPKITKPNILEVVI</sequence>
<reference evidence="1 2" key="1">
    <citation type="journal article" date="2012" name="J. Bacteriol.">
        <title>Genome sequence of "Candidatus Nitrosopumilus salaria" BD31, an ammonia-oxidizing archaeon from the San Francisco Bay estuary.</title>
        <authorList>
            <person name="Mosier A.C."/>
            <person name="Allen E.E."/>
            <person name="Kim M."/>
            <person name="Ferriera S."/>
            <person name="Francis C.A."/>
        </authorList>
    </citation>
    <scope>NUCLEOTIDE SEQUENCE [LARGE SCALE GENOMIC DNA]</scope>
    <source>
        <strain evidence="1 2">BD31</strain>
    </source>
</reference>
<accession>I3D011</accession>
<proteinExistence type="predicted"/>
<evidence type="ECO:0000313" key="2">
    <source>
        <dbReference type="Proteomes" id="UP000003423"/>
    </source>
</evidence>
<dbReference type="AlphaFoldDB" id="I3D011"/>
<feature type="non-terminal residue" evidence="1">
    <location>
        <position position="1"/>
    </location>
</feature>
<organism evidence="1 2">
    <name type="scientific">Candidatus Nitrosopumilus salarius BD31</name>
    <dbReference type="NCBI Taxonomy" id="859350"/>
    <lineage>
        <taxon>Archaea</taxon>
        <taxon>Nitrososphaerota</taxon>
        <taxon>Nitrososphaeria</taxon>
        <taxon>Nitrosopumilales</taxon>
        <taxon>Nitrosopumilaceae</taxon>
        <taxon>Nitrosopumilus</taxon>
    </lineage>
</organism>
<comment type="caution">
    <text evidence="1">The sequence shown here is derived from an EMBL/GenBank/DDBJ whole genome shotgun (WGS) entry which is preliminary data.</text>
</comment>
<dbReference type="Proteomes" id="UP000003423">
    <property type="component" value="Unassembled WGS sequence"/>
</dbReference>
<protein>
    <submittedName>
        <fullName evidence="1">Uncharacterized protein</fullName>
    </submittedName>
</protein>
<gene>
    <name evidence="1" type="ORF">BD31_I1989</name>
</gene>
<evidence type="ECO:0000313" key="1">
    <source>
        <dbReference type="EMBL" id="EIJ65054.1"/>
    </source>
</evidence>